<evidence type="ECO:0000256" key="3">
    <source>
        <dbReference type="ARBA" id="ARBA00022692"/>
    </source>
</evidence>
<dbReference type="PANTHER" id="PTHR16433:SF0">
    <property type="entry name" value="DOLICHOL-PHOSPHATE MANNOSYLTRANSFERASE SUBUNIT 3"/>
    <property type="match status" value="1"/>
</dbReference>
<evidence type="ECO:0000256" key="6">
    <source>
        <dbReference type="ARBA" id="ARBA00023136"/>
    </source>
</evidence>
<dbReference type="InterPro" id="IPR013174">
    <property type="entry name" value="DPM3"/>
</dbReference>
<protein>
    <recommendedName>
        <fullName evidence="7">Dolichol-phosphate mannosyltransferase subunit 3</fullName>
    </recommendedName>
</protein>
<organism evidence="8 9">
    <name type="scientific">Trichomalopsis sarcophagae</name>
    <dbReference type="NCBI Taxonomy" id="543379"/>
    <lineage>
        <taxon>Eukaryota</taxon>
        <taxon>Metazoa</taxon>
        <taxon>Ecdysozoa</taxon>
        <taxon>Arthropoda</taxon>
        <taxon>Hexapoda</taxon>
        <taxon>Insecta</taxon>
        <taxon>Pterygota</taxon>
        <taxon>Neoptera</taxon>
        <taxon>Endopterygota</taxon>
        <taxon>Hymenoptera</taxon>
        <taxon>Apocrita</taxon>
        <taxon>Proctotrupomorpha</taxon>
        <taxon>Chalcidoidea</taxon>
        <taxon>Pteromalidae</taxon>
        <taxon>Pteromalinae</taxon>
        <taxon>Trichomalopsis</taxon>
    </lineage>
</organism>
<keyword evidence="9" id="KW-1185">Reference proteome</keyword>
<dbReference type="GO" id="GO:0005789">
    <property type="term" value="C:endoplasmic reticulum membrane"/>
    <property type="evidence" value="ECO:0007669"/>
    <property type="project" value="UniProtKB-SubCell"/>
</dbReference>
<keyword evidence="3 7" id="KW-0812">Transmembrane</keyword>
<comment type="subcellular location">
    <subcellularLocation>
        <location evidence="1 7">Endoplasmic reticulum membrane</location>
        <topology evidence="1 7">Multi-pass membrane protein</topology>
    </subcellularLocation>
</comment>
<feature type="transmembrane region" description="Helical" evidence="7">
    <location>
        <begin position="51"/>
        <end position="70"/>
    </location>
</feature>
<keyword evidence="5 7" id="KW-1133">Transmembrane helix</keyword>
<sequence length="126" mass="15012">MINTKFIMQKYYQMTKLMEWLIVAFLLFGSWIALITGNIHSPTSLKWYHYWFPIILLFLFGIYAALIVLYRVFTFNNCEDAAAELQKRILFHCKDVDAVLLLNLVIHDMKQRIRLFTEVSLEPIYV</sequence>
<name>A0A232F004_9HYME</name>
<gene>
    <name evidence="8" type="ORF">TSAR_012747</name>
</gene>
<evidence type="ECO:0000256" key="5">
    <source>
        <dbReference type="ARBA" id="ARBA00022989"/>
    </source>
</evidence>
<dbReference type="AlphaFoldDB" id="A0A232F004"/>
<dbReference type="UniPathway" id="UPA00378"/>
<dbReference type="GO" id="GO:0033185">
    <property type="term" value="C:dolichol-phosphate-mannose synthase complex"/>
    <property type="evidence" value="ECO:0007669"/>
    <property type="project" value="TreeGrafter"/>
</dbReference>
<dbReference type="EMBL" id="NNAY01001451">
    <property type="protein sequence ID" value="OXU23942.1"/>
    <property type="molecule type" value="Genomic_DNA"/>
</dbReference>
<evidence type="ECO:0000256" key="4">
    <source>
        <dbReference type="ARBA" id="ARBA00022824"/>
    </source>
</evidence>
<evidence type="ECO:0000256" key="1">
    <source>
        <dbReference type="ARBA" id="ARBA00004477"/>
    </source>
</evidence>
<comment type="pathway">
    <text evidence="7">Protein modification; protein glycosylation.</text>
</comment>
<dbReference type="GO" id="GO:0006506">
    <property type="term" value="P:GPI anchor biosynthetic process"/>
    <property type="evidence" value="ECO:0007669"/>
    <property type="project" value="TreeGrafter"/>
</dbReference>
<proteinExistence type="inferred from homology"/>
<dbReference type="PANTHER" id="PTHR16433">
    <property type="entry name" value="DOLICHOL-PHOSPHATE MANNOSYLTRANSFERASE SUBUNIT 3"/>
    <property type="match status" value="1"/>
</dbReference>
<comment type="subunit">
    <text evidence="7">Component of the dolichol-phosphate mannose (DPM) synthase complex.</text>
</comment>
<accession>A0A232F004</accession>
<comment type="similarity">
    <text evidence="2 7">Belongs to the DPM3 family.</text>
</comment>
<feature type="transmembrane region" description="Helical" evidence="7">
    <location>
        <begin position="20"/>
        <end position="39"/>
    </location>
</feature>
<evidence type="ECO:0000313" key="8">
    <source>
        <dbReference type="EMBL" id="OXU23942.1"/>
    </source>
</evidence>
<comment type="function">
    <text evidence="7">Stabilizer subunit of the dolichol-phosphate mannose (DPM) synthase complex; tethers catalytic subunit to the ER.</text>
</comment>
<evidence type="ECO:0000313" key="9">
    <source>
        <dbReference type="Proteomes" id="UP000215335"/>
    </source>
</evidence>
<comment type="caution">
    <text evidence="8">The sequence shown here is derived from an EMBL/GenBank/DDBJ whole genome shotgun (WGS) entry which is preliminary data.</text>
</comment>
<evidence type="ECO:0000256" key="2">
    <source>
        <dbReference type="ARBA" id="ARBA00010430"/>
    </source>
</evidence>
<dbReference type="Pfam" id="PF08285">
    <property type="entry name" value="DPM3"/>
    <property type="match status" value="1"/>
</dbReference>
<keyword evidence="6 7" id="KW-0472">Membrane</keyword>
<dbReference type="STRING" id="543379.A0A232F004"/>
<dbReference type="Proteomes" id="UP000215335">
    <property type="component" value="Unassembled WGS sequence"/>
</dbReference>
<keyword evidence="4 7" id="KW-0256">Endoplasmic reticulum</keyword>
<dbReference type="OrthoDB" id="2014333at2759"/>
<reference evidence="8 9" key="1">
    <citation type="journal article" date="2017" name="Curr. Biol.">
        <title>The Evolution of Venom by Co-option of Single-Copy Genes.</title>
        <authorList>
            <person name="Martinson E.O."/>
            <person name="Mrinalini"/>
            <person name="Kelkar Y.D."/>
            <person name="Chang C.H."/>
            <person name="Werren J.H."/>
        </authorList>
    </citation>
    <scope>NUCLEOTIDE SEQUENCE [LARGE SCALE GENOMIC DNA]</scope>
    <source>
        <strain evidence="8 9">Alberta</strain>
        <tissue evidence="8">Whole body</tissue>
    </source>
</reference>
<evidence type="ECO:0000256" key="7">
    <source>
        <dbReference type="RuleBase" id="RU365085"/>
    </source>
</evidence>